<keyword evidence="2" id="KW-0805">Transcription regulation</keyword>
<dbReference type="GO" id="GO:0008270">
    <property type="term" value="F:zinc ion binding"/>
    <property type="evidence" value="ECO:0007669"/>
    <property type="project" value="InterPro"/>
</dbReference>
<dbReference type="SMART" id="SM00066">
    <property type="entry name" value="GAL4"/>
    <property type="match status" value="1"/>
</dbReference>
<dbReference type="Pfam" id="PF00172">
    <property type="entry name" value="Zn_clus"/>
    <property type="match status" value="1"/>
</dbReference>
<dbReference type="OrthoDB" id="2328572at2759"/>
<keyword evidence="9" id="KW-1185">Reference proteome</keyword>
<evidence type="ECO:0000256" key="5">
    <source>
        <dbReference type="ARBA" id="ARBA00023242"/>
    </source>
</evidence>
<sequence length="398" mass="43579">MNLTSQPRSQMSRKLRASCDACGDAKTKCDRGQPNCMRCRNMNLTCVYGPSRQFGKRPRRRLDTGRNVLTETPSTAPATSNLTSLAPTNSSIQPPAPNAPPSILAEMEASMMAQGFTSNMVNTPSGTNAVHSHAFGDPGLFLPSLPSAWPQFENYDSNEYMLTTPLSFPESHESTIPTPPAAPELPSRHRCYHEPNEILGSLTIPQEPGNYYKKTLELSQILHANRNAIEAIERFLKCRCAKTQPDLLTLQSSLTARVLYFYRQAAGVAADDFSRSSSDTASCSTVADTFSQDSGPPDPRTFNAPGNRCFLVVEMPFKVGTFNVDTPAVQFAFRNHLIGSEVKKIEPVVEGFAALGEAEGVPEENKGLYTSIGAWLKKDYANTMQITKDALQIVAEKM</sequence>
<keyword evidence="4" id="KW-0804">Transcription</keyword>
<evidence type="ECO:0000256" key="3">
    <source>
        <dbReference type="ARBA" id="ARBA00023125"/>
    </source>
</evidence>
<keyword evidence="1" id="KW-0479">Metal-binding</keyword>
<evidence type="ECO:0000256" key="2">
    <source>
        <dbReference type="ARBA" id="ARBA00023015"/>
    </source>
</evidence>
<dbReference type="GO" id="GO:0045122">
    <property type="term" value="P:aflatoxin biosynthetic process"/>
    <property type="evidence" value="ECO:0007669"/>
    <property type="project" value="InterPro"/>
</dbReference>
<name>A0A6A6S691_9PLEO</name>
<dbReference type="InterPro" id="IPR001138">
    <property type="entry name" value="Zn2Cys6_DnaBD"/>
</dbReference>
<feature type="compositionally biased region" description="Polar residues" evidence="6">
    <location>
        <begin position="67"/>
        <end position="93"/>
    </location>
</feature>
<organism evidence="8 9">
    <name type="scientific">Massarina eburnea CBS 473.64</name>
    <dbReference type="NCBI Taxonomy" id="1395130"/>
    <lineage>
        <taxon>Eukaryota</taxon>
        <taxon>Fungi</taxon>
        <taxon>Dikarya</taxon>
        <taxon>Ascomycota</taxon>
        <taxon>Pezizomycotina</taxon>
        <taxon>Dothideomycetes</taxon>
        <taxon>Pleosporomycetidae</taxon>
        <taxon>Pleosporales</taxon>
        <taxon>Massarineae</taxon>
        <taxon>Massarinaceae</taxon>
        <taxon>Massarina</taxon>
    </lineage>
</organism>
<evidence type="ECO:0000313" key="8">
    <source>
        <dbReference type="EMBL" id="KAF2642702.1"/>
    </source>
</evidence>
<feature type="domain" description="Zn(2)-C6 fungal-type" evidence="7">
    <location>
        <begin position="18"/>
        <end position="48"/>
    </location>
</feature>
<evidence type="ECO:0000256" key="6">
    <source>
        <dbReference type="SAM" id="MobiDB-lite"/>
    </source>
</evidence>
<accession>A0A6A6S691</accession>
<dbReference type="PRINTS" id="PR00755">
    <property type="entry name" value="AFLATOXINBRP"/>
</dbReference>
<dbReference type="InterPro" id="IPR036864">
    <property type="entry name" value="Zn2-C6_fun-type_DNA-bd_sf"/>
</dbReference>
<dbReference type="PANTHER" id="PTHR31069:SF31">
    <property type="entry name" value="MONODICTYPHENONE CLUSTER TRANSCRIPTION FACTOR-RELATED"/>
    <property type="match status" value="1"/>
</dbReference>
<keyword evidence="3" id="KW-0238">DNA-binding</keyword>
<dbReference type="CDD" id="cd00067">
    <property type="entry name" value="GAL4"/>
    <property type="match status" value="1"/>
</dbReference>
<proteinExistence type="predicted"/>
<reference evidence="8" key="1">
    <citation type="journal article" date="2020" name="Stud. Mycol.">
        <title>101 Dothideomycetes genomes: a test case for predicting lifestyles and emergence of pathogens.</title>
        <authorList>
            <person name="Haridas S."/>
            <person name="Albert R."/>
            <person name="Binder M."/>
            <person name="Bloem J."/>
            <person name="Labutti K."/>
            <person name="Salamov A."/>
            <person name="Andreopoulos B."/>
            <person name="Baker S."/>
            <person name="Barry K."/>
            <person name="Bills G."/>
            <person name="Bluhm B."/>
            <person name="Cannon C."/>
            <person name="Castanera R."/>
            <person name="Culley D."/>
            <person name="Daum C."/>
            <person name="Ezra D."/>
            <person name="Gonzalez J."/>
            <person name="Henrissat B."/>
            <person name="Kuo A."/>
            <person name="Liang C."/>
            <person name="Lipzen A."/>
            <person name="Lutzoni F."/>
            <person name="Magnuson J."/>
            <person name="Mondo S."/>
            <person name="Nolan M."/>
            <person name="Ohm R."/>
            <person name="Pangilinan J."/>
            <person name="Park H.-J."/>
            <person name="Ramirez L."/>
            <person name="Alfaro M."/>
            <person name="Sun H."/>
            <person name="Tritt A."/>
            <person name="Yoshinaga Y."/>
            <person name="Zwiers L.-H."/>
            <person name="Turgeon B."/>
            <person name="Goodwin S."/>
            <person name="Spatafora J."/>
            <person name="Crous P."/>
            <person name="Grigoriev I."/>
        </authorList>
    </citation>
    <scope>NUCLEOTIDE SEQUENCE</scope>
    <source>
        <strain evidence="8">CBS 473.64</strain>
    </source>
</reference>
<keyword evidence="5" id="KW-0539">Nucleus</keyword>
<dbReference type="Gene3D" id="4.10.240.10">
    <property type="entry name" value="Zn(2)-C6 fungal-type DNA-binding domain"/>
    <property type="match status" value="1"/>
</dbReference>
<dbReference type="InterPro" id="IPR013700">
    <property type="entry name" value="AflR"/>
</dbReference>
<feature type="region of interest" description="Disordered" evidence="6">
    <location>
        <begin position="50"/>
        <end position="99"/>
    </location>
</feature>
<dbReference type="GO" id="GO:0000981">
    <property type="term" value="F:DNA-binding transcription factor activity, RNA polymerase II-specific"/>
    <property type="evidence" value="ECO:0007669"/>
    <property type="project" value="InterPro"/>
</dbReference>
<dbReference type="Proteomes" id="UP000799753">
    <property type="component" value="Unassembled WGS sequence"/>
</dbReference>
<dbReference type="GO" id="GO:0005634">
    <property type="term" value="C:nucleus"/>
    <property type="evidence" value="ECO:0007669"/>
    <property type="project" value="InterPro"/>
</dbReference>
<dbReference type="AlphaFoldDB" id="A0A6A6S691"/>
<evidence type="ECO:0000256" key="1">
    <source>
        <dbReference type="ARBA" id="ARBA00022723"/>
    </source>
</evidence>
<gene>
    <name evidence="8" type="ORF">P280DRAFT_468015</name>
</gene>
<dbReference type="InterPro" id="IPR050675">
    <property type="entry name" value="OAF3"/>
</dbReference>
<protein>
    <recommendedName>
        <fullName evidence="7">Zn(2)-C6 fungal-type domain-containing protein</fullName>
    </recommendedName>
</protein>
<dbReference type="EMBL" id="MU006781">
    <property type="protein sequence ID" value="KAF2642702.1"/>
    <property type="molecule type" value="Genomic_DNA"/>
</dbReference>
<dbReference type="Pfam" id="PF08493">
    <property type="entry name" value="AflR"/>
    <property type="match status" value="1"/>
</dbReference>
<evidence type="ECO:0000313" key="9">
    <source>
        <dbReference type="Proteomes" id="UP000799753"/>
    </source>
</evidence>
<evidence type="ECO:0000256" key="4">
    <source>
        <dbReference type="ARBA" id="ARBA00023163"/>
    </source>
</evidence>
<dbReference type="PANTHER" id="PTHR31069">
    <property type="entry name" value="OLEATE-ACTIVATED TRANSCRIPTION FACTOR 1-RELATED"/>
    <property type="match status" value="1"/>
</dbReference>
<dbReference type="PROSITE" id="PS50048">
    <property type="entry name" value="ZN2_CY6_FUNGAL_2"/>
    <property type="match status" value="1"/>
</dbReference>
<evidence type="ECO:0000259" key="7">
    <source>
        <dbReference type="PROSITE" id="PS50048"/>
    </source>
</evidence>
<dbReference type="GO" id="GO:0003677">
    <property type="term" value="F:DNA binding"/>
    <property type="evidence" value="ECO:0007669"/>
    <property type="project" value="UniProtKB-KW"/>
</dbReference>
<dbReference type="SUPFAM" id="SSF57701">
    <property type="entry name" value="Zn2/Cys6 DNA-binding domain"/>
    <property type="match status" value="1"/>
</dbReference>